<gene>
    <name evidence="2" type="ORF">SAMN05192563_105218</name>
</gene>
<dbReference type="AlphaFoldDB" id="A0A1I7EQW6"/>
<dbReference type="InterPro" id="IPR009492">
    <property type="entry name" value="TniQ"/>
</dbReference>
<reference evidence="2 3" key="1">
    <citation type="submission" date="2016-10" db="EMBL/GenBank/DDBJ databases">
        <authorList>
            <person name="de Groot N.N."/>
        </authorList>
    </citation>
    <scope>NUCLEOTIDE SEQUENCE [LARGE SCALE GENOMIC DNA]</scope>
    <source>
        <strain evidence="2 3">LMG 27731</strain>
    </source>
</reference>
<evidence type="ECO:0000313" key="3">
    <source>
        <dbReference type="Proteomes" id="UP000198844"/>
    </source>
</evidence>
<dbReference type="Pfam" id="PF06527">
    <property type="entry name" value="TniQ"/>
    <property type="match status" value="1"/>
</dbReference>
<evidence type="ECO:0000313" key="2">
    <source>
        <dbReference type="EMBL" id="SFU26328.1"/>
    </source>
</evidence>
<protein>
    <submittedName>
        <fullName evidence="2">TniQ protein</fullName>
    </submittedName>
</protein>
<dbReference type="RefSeq" id="WP_093646934.1">
    <property type="nucleotide sequence ID" value="NZ_FPBH01000052.1"/>
</dbReference>
<name>A0A1I7EQW6_9BURK</name>
<dbReference type="Proteomes" id="UP000198844">
    <property type="component" value="Unassembled WGS sequence"/>
</dbReference>
<sequence>MYFPRPYPDELTSSLLIRASRHLGIRYDQVVRELTGKGRRRVHFTNPFALTQIADATGITYDDILVNHTLYPYVTAFMTGQRRELIRASLVAIVPQIRSDFNWLAGAPWATLACRRFCPQCMREDLQQHGESYWHRSHVLPGVYTCTNHSSLLLGTAIPLGWCEPVRARACPADNPGIEISPPLSRHLLDAVALYSKEALEGELSANLEGIHAHVERVEELGLKSSKGRITRCLSRQLEDFYGNPYLNSVGVSWLNFRMSVEQCPALMARHSEAITFTTLQHLLLQTFFEHFPARTSHR</sequence>
<proteinExistence type="predicted"/>
<organism evidence="2 3">
    <name type="scientific">Paraburkholderia aspalathi</name>
    <dbReference type="NCBI Taxonomy" id="1324617"/>
    <lineage>
        <taxon>Bacteria</taxon>
        <taxon>Pseudomonadati</taxon>
        <taxon>Pseudomonadota</taxon>
        <taxon>Betaproteobacteria</taxon>
        <taxon>Burkholderiales</taxon>
        <taxon>Burkholderiaceae</taxon>
        <taxon>Paraburkholderia</taxon>
    </lineage>
</organism>
<accession>A0A1I7EQW6</accession>
<evidence type="ECO:0000259" key="1">
    <source>
        <dbReference type="Pfam" id="PF06527"/>
    </source>
</evidence>
<dbReference type="EMBL" id="FPBH01000052">
    <property type="protein sequence ID" value="SFU26328.1"/>
    <property type="molecule type" value="Genomic_DNA"/>
</dbReference>
<dbReference type="OrthoDB" id="470139at2"/>
<feature type="domain" description="TniQ" evidence="1">
    <location>
        <begin position="2"/>
        <end position="153"/>
    </location>
</feature>